<reference evidence="2 3" key="1">
    <citation type="submission" date="2024-04" db="EMBL/GenBank/DDBJ databases">
        <authorList>
            <person name="Waldvogel A.-M."/>
            <person name="Schoenle A."/>
        </authorList>
    </citation>
    <scope>NUCLEOTIDE SEQUENCE [LARGE SCALE GENOMIC DNA]</scope>
</reference>
<evidence type="ECO:0000313" key="2">
    <source>
        <dbReference type="EMBL" id="CAL1592354.1"/>
    </source>
</evidence>
<proteinExistence type="predicted"/>
<evidence type="ECO:0000313" key="3">
    <source>
        <dbReference type="Proteomes" id="UP001497482"/>
    </source>
</evidence>
<protein>
    <submittedName>
        <fullName evidence="2">Uncharacterized protein</fullName>
    </submittedName>
</protein>
<name>A0AAV2KW11_KNICA</name>
<dbReference type="EMBL" id="OZ035824">
    <property type="protein sequence ID" value="CAL1592354.1"/>
    <property type="molecule type" value="Genomic_DNA"/>
</dbReference>
<keyword evidence="3" id="KW-1185">Reference proteome</keyword>
<feature type="compositionally biased region" description="Basic and acidic residues" evidence="1">
    <location>
        <begin position="11"/>
        <end position="26"/>
    </location>
</feature>
<evidence type="ECO:0000256" key="1">
    <source>
        <dbReference type="SAM" id="MobiDB-lite"/>
    </source>
</evidence>
<accession>A0AAV2KW11</accession>
<dbReference type="AlphaFoldDB" id="A0AAV2KW11"/>
<dbReference type="Proteomes" id="UP001497482">
    <property type="component" value="Chromosome 2"/>
</dbReference>
<sequence>MMPRQTAHFPIDTRKGSVNLKERPEQPNDQPSLLHLHNTLIGSGVMNTTLQSIIIKSPRTRVSARAPVCRAGAVSRGQPSIVPMTNRPPDHRQPVLKPVKPVLF</sequence>
<organism evidence="2 3">
    <name type="scientific">Knipowitschia caucasica</name>
    <name type="common">Caucasian dwarf goby</name>
    <name type="synonym">Pomatoschistus caucasicus</name>
    <dbReference type="NCBI Taxonomy" id="637954"/>
    <lineage>
        <taxon>Eukaryota</taxon>
        <taxon>Metazoa</taxon>
        <taxon>Chordata</taxon>
        <taxon>Craniata</taxon>
        <taxon>Vertebrata</taxon>
        <taxon>Euteleostomi</taxon>
        <taxon>Actinopterygii</taxon>
        <taxon>Neopterygii</taxon>
        <taxon>Teleostei</taxon>
        <taxon>Neoteleostei</taxon>
        <taxon>Acanthomorphata</taxon>
        <taxon>Gobiaria</taxon>
        <taxon>Gobiiformes</taxon>
        <taxon>Gobioidei</taxon>
        <taxon>Gobiidae</taxon>
        <taxon>Gobiinae</taxon>
        <taxon>Knipowitschia</taxon>
    </lineage>
</organism>
<feature type="region of interest" description="Disordered" evidence="1">
    <location>
        <begin position="75"/>
        <end position="94"/>
    </location>
</feature>
<feature type="region of interest" description="Disordered" evidence="1">
    <location>
        <begin position="1"/>
        <end position="31"/>
    </location>
</feature>
<gene>
    <name evidence="2" type="ORF">KC01_LOCUS21608</name>
</gene>